<evidence type="ECO:0000313" key="2">
    <source>
        <dbReference type="Proteomes" id="UP000242474"/>
    </source>
</evidence>
<dbReference type="Proteomes" id="UP000242474">
    <property type="component" value="Unassembled WGS sequence"/>
</dbReference>
<organism evidence="1 2">
    <name type="scientific">Coemansia reversa (strain ATCC 12441 / NRRL 1564)</name>
    <dbReference type="NCBI Taxonomy" id="763665"/>
    <lineage>
        <taxon>Eukaryota</taxon>
        <taxon>Fungi</taxon>
        <taxon>Fungi incertae sedis</taxon>
        <taxon>Zoopagomycota</taxon>
        <taxon>Kickxellomycotina</taxon>
        <taxon>Kickxellomycetes</taxon>
        <taxon>Kickxellales</taxon>
        <taxon>Kickxellaceae</taxon>
        <taxon>Coemansia</taxon>
    </lineage>
</organism>
<reference evidence="1 2" key="1">
    <citation type="journal article" date="2015" name="Genome Biol. Evol.">
        <title>Phylogenomic analyses indicate that early fungi evolved digesting cell walls of algal ancestors of land plants.</title>
        <authorList>
            <person name="Chang Y."/>
            <person name="Wang S."/>
            <person name="Sekimoto S."/>
            <person name="Aerts A.L."/>
            <person name="Choi C."/>
            <person name="Clum A."/>
            <person name="LaButti K.M."/>
            <person name="Lindquist E.A."/>
            <person name="Yee Ngan C."/>
            <person name="Ohm R.A."/>
            <person name="Salamov A.A."/>
            <person name="Grigoriev I.V."/>
            <person name="Spatafora J.W."/>
            <person name="Berbee M.L."/>
        </authorList>
    </citation>
    <scope>NUCLEOTIDE SEQUENCE [LARGE SCALE GENOMIC DNA]</scope>
    <source>
        <strain evidence="1 2">NRRL 1564</strain>
    </source>
</reference>
<proteinExistence type="predicted"/>
<name>A0A2G5B2I5_COERN</name>
<sequence>MRTQRDKESIIAELRTIHAEPLGANEIPEDITSQLLLFVSVYSGNDSLGNVHFRDSTALTSSQIKKCLPKKLGRAIKEIEIVCKESDENNDYETLKNLLTHIREKLDSKEYKKLKKDEDITDNTCKIFAGEFPYIALRVDLDNILCSVM</sequence>
<gene>
    <name evidence="1" type="ORF">COEREDRAFT_89778</name>
</gene>
<evidence type="ECO:0000313" key="1">
    <source>
        <dbReference type="EMBL" id="PIA13201.1"/>
    </source>
</evidence>
<accession>A0A2G5B2I5</accession>
<dbReference type="EMBL" id="KZ303544">
    <property type="protein sequence ID" value="PIA13201.1"/>
    <property type="molecule type" value="Genomic_DNA"/>
</dbReference>
<protein>
    <submittedName>
        <fullName evidence="1">Uncharacterized protein</fullName>
    </submittedName>
</protein>
<dbReference type="AlphaFoldDB" id="A0A2G5B2I5"/>
<keyword evidence="2" id="KW-1185">Reference proteome</keyword>